<dbReference type="Proteomes" id="UP001221898">
    <property type="component" value="Unassembled WGS sequence"/>
</dbReference>
<organism evidence="2 3">
    <name type="scientific">Aldrovandia affinis</name>
    <dbReference type="NCBI Taxonomy" id="143900"/>
    <lineage>
        <taxon>Eukaryota</taxon>
        <taxon>Metazoa</taxon>
        <taxon>Chordata</taxon>
        <taxon>Craniata</taxon>
        <taxon>Vertebrata</taxon>
        <taxon>Euteleostomi</taxon>
        <taxon>Actinopterygii</taxon>
        <taxon>Neopterygii</taxon>
        <taxon>Teleostei</taxon>
        <taxon>Notacanthiformes</taxon>
        <taxon>Halosauridae</taxon>
        <taxon>Aldrovandia</taxon>
    </lineage>
</organism>
<name>A0AAD7RBS0_9TELE</name>
<keyword evidence="3" id="KW-1185">Reference proteome</keyword>
<evidence type="ECO:0000313" key="3">
    <source>
        <dbReference type="Proteomes" id="UP001221898"/>
    </source>
</evidence>
<feature type="region of interest" description="Disordered" evidence="1">
    <location>
        <begin position="29"/>
        <end position="141"/>
    </location>
</feature>
<evidence type="ECO:0000256" key="1">
    <source>
        <dbReference type="SAM" id="MobiDB-lite"/>
    </source>
</evidence>
<dbReference type="AlphaFoldDB" id="A0AAD7RBS0"/>
<comment type="caution">
    <text evidence="2">The sequence shown here is derived from an EMBL/GenBank/DDBJ whole genome shotgun (WGS) entry which is preliminary data.</text>
</comment>
<feature type="compositionally biased region" description="Basic residues" evidence="1">
    <location>
        <begin position="113"/>
        <end position="141"/>
    </location>
</feature>
<evidence type="ECO:0000313" key="2">
    <source>
        <dbReference type="EMBL" id="KAJ8377337.1"/>
    </source>
</evidence>
<feature type="compositionally biased region" description="Low complexity" evidence="1">
    <location>
        <begin position="71"/>
        <end position="80"/>
    </location>
</feature>
<protein>
    <submittedName>
        <fullName evidence="2">Uncharacterized protein</fullName>
    </submittedName>
</protein>
<accession>A0AAD7RBS0</accession>
<gene>
    <name evidence="2" type="ORF">AAFF_G00261220</name>
</gene>
<dbReference type="EMBL" id="JAINUG010000357">
    <property type="protein sequence ID" value="KAJ8377337.1"/>
    <property type="molecule type" value="Genomic_DNA"/>
</dbReference>
<sequence length="141" mass="15550">MTDASQVTHCGVRSCSTIQIIEFHSPQDGLASSKTDPHLAITSTSVASPRSARASRSEERAIRAALRRSRQQQQGQCSHAPVRDPVDTEPIAFSSPAPACTAVVAPRDDRSRSHIRRHRNGQKLNRSRKHSAHTAARARRW</sequence>
<proteinExistence type="predicted"/>
<feature type="compositionally biased region" description="Low complexity" evidence="1">
    <location>
        <begin position="43"/>
        <end position="54"/>
    </location>
</feature>
<reference evidence="2" key="1">
    <citation type="journal article" date="2023" name="Science">
        <title>Genome structures resolve the early diversification of teleost fishes.</title>
        <authorList>
            <person name="Parey E."/>
            <person name="Louis A."/>
            <person name="Montfort J."/>
            <person name="Bouchez O."/>
            <person name="Roques C."/>
            <person name="Iampietro C."/>
            <person name="Lluch J."/>
            <person name="Castinel A."/>
            <person name="Donnadieu C."/>
            <person name="Desvignes T."/>
            <person name="Floi Bucao C."/>
            <person name="Jouanno E."/>
            <person name="Wen M."/>
            <person name="Mejri S."/>
            <person name="Dirks R."/>
            <person name="Jansen H."/>
            <person name="Henkel C."/>
            <person name="Chen W.J."/>
            <person name="Zahm M."/>
            <person name="Cabau C."/>
            <person name="Klopp C."/>
            <person name="Thompson A.W."/>
            <person name="Robinson-Rechavi M."/>
            <person name="Braasch I."/>
            <person name="Lecointre G."/>
            <person name="Bobe J."/>
            <person name="Postlethwait J.H."/>
            <person name="Berthelot C."/>
            <person name="Roest Crollius H."/>
            <person name="Guiguen Y."/>
        </authorList>
    </citation>
    <scope>NUCLEOTIDE SEQUENCE</scope>
    <source>
        <strain evidence="2">NC1722</strain>
    </source>
</reference>